<comment type="caution">
    <text evidence="2">The sequence shown here is derived from an EMBL/GenBank/DDBJ whole genome shotgun (WGS) entry which is preliminary data.</text>
</comment>
<keyword evidence="3" id="KW-1185">Reference proteome</keyword>
<feature type="transmembrane region" description="Helical" evidence="1">
    <location>
        <begin position="52"/>
        <end position="72"/>
    </location>
</feature>
<feature type="transmembrane region" description="Helical" evidence="1">
    <location>
        <begin position="79"/>
        <end position="104"/>
    </location>
</feature>
<keyword evidence="1" id="KW-0472">Membrane</keyword>
<gene>
    <name evidence="2" type="ORF">RYS15_11025</name>
</gene>
<evidence type="ECO:0000313" key="3">
    <source>
        <dbReference type="Proteomes" id="UP001269819"/>
    </source>
</evidence>
<accession>A0ABU3VY66</accession>
<sequence length="105" mass="11959">MNKLSQSLFNEDIPNWRKLGVFILQVATILFGVIHFVVYFQPGDGSRELYGYFSAMVAITAVVQLIAGWFAYRRRVPGYLWLACAVWIILTVFWQGLVVVLLSVS</sequence>
<dbReference type="Proteomes" id="UP001269819">
    <property type="component" value="Unassembled WGS sequence"/>
</dbReference>
<protein>
    <submittedName>
        <fullName evidence="2">Uncharacterized protein</fullName>
    </submittedName>
</protein>
<proteinExistence type="predicted"/>
<keyword evidence="1" id="KW-0812">Transmembrane</keyword>
<evidence type="ECO:0000313" key="2">
    <source>
        <dbReference type="EMBL" id="MDV2079225.1"/>
    </source>
</evidence>
<organism evidence="2 3">
    <name type="scientific">Marinobacter xestospongiae</name>
    <dbReference type="NCBI Taxonomy" id="994319"/>
    <lineage>
        <taxon>Bacteria</taxon>
        <taxon>Pseudomonadati</taxon>
        <taxon>Pseudomonadota</taxon>
        <taxon>Gammaproteobacteria</taxon>
        <taxon>Pseudomonadales</taxon>
        <taxon>Marinobacteraceae</taxon>
        <taxon>Marinobacter</taxon>
    </lineage>
</organism>
<dbReference type="EMBL" id="JAWIIJ010000006">
    <property type="protein sequence ID" value="MDV2079225.1"/>
    <property type="molecule type" value="Genomic_DNA"/>
</dbReference>
<keyword evidence="1" id="KW-1133">Transmembrane helix</keyword>
<feature type="transmembrane region" description="Helical" evidence="1">
    <location>
        <begin position="21"/>
        <end position="40"/>
    </location>
</feature>
<reference evidence="2 3" key="1">
    <citation type="submission" date="2023-10" db="EMBL/GenBank/DDBJ databases">
        <title>Characteristics and mechanism of a salt-tolerant marine origin heterotrophic nitrifying- aerobic denitrifying bacteria Marinobacter xestospongiae HN1.</title>
        <authorList>
            <person name="Qi R."/>
        </authorList>
    </citation>
    <scope>NUCLEOTIDE SEQUENCE [LARGE SCALE GENOMIC DNA]</scope>
    <source>
        <strain evidence="2 3">HN1</strain>
    </source>
</reference>
<evidence type="ECO:0000256" key="1">
    <source>
        <dbReference type="SAM" id="Phobius"/>
    </source>
</evidence>
<dbReference type="RefSeq" id="WP_316973832.1">
    <property type="nucleotide sequence ID" value="NZ_JAWIIJ010000006.1"/>
</dbReference>
<name>A0ABU3VY66_9GAMM</name>